<name>A0A4S4D561_CAMSN</name>
<dbReference type="SMART" id="SM00360">
    <property type="entry name" value="RRM"/>
    <property type="match status" value="1"/>
</dbReference>
<dbReference type="STRING" id="542762.A0A4S4D561"/>
<gene>
    <name evidence="10" type="ORF">TEA_026091</name>
</gene>
<dbReference type="AlphaFoldDB" id="A0A4S4D561"/>
<dbReference type="PROSITE" id="PS50102">
    <property type="entry name" value="RRM"/>
    <property type="match status" value="1"/>
</dbReference>
<keyword evidence="2 7" id="KW-0805">Transcription regulation</keyword>
<keyword evidence="3 7" id="KW-0238">DNA-binding</keyword>
<dbReference type="GO" id="GO:0003677">
    <property type="term" value="F:DNA binding"/>
    <property type="evidence" value="ECO:0007669"/>
    <property type="project" value="UniProtKB-KW"/>
</dbReference>
<dbReference type="Gene3D" id="3.30.70.330">
    <property type="match status" value="1"/>
</dbReference>
<protein>
    <recommendedName>
        <fullName evidence="9">RRM domain-containing protein</fullName>
    </recommendedName>
</protein>
<keyword evidence="7" id="KW-0539">Nucleus</keyword>
<dbReference type="SUPFAM" id="SSF54928">
    <property type="entry name" value="RNA-binding domain, RBD"/>
    <property type="match status" value="1"/>
</dbReference>
<evidence type="ECO:0000256" key="4">
    <source>
        <dbReference type="ARBA" id="ARBA00023163"/>
    </source>
</evidence>
<evidence type="ECO:0000256" key="6">
    <source>
        <dbReference type="PROSITE-ProRule" id="PRU00176"/>
    </source>
</evidence>
<dbReference type="PANTHER" id="PTHR32343:SF37">
    <property type="entry name" value="BINDING PARTNER OF ACD11 1"/>
    <property type="match status" value="1"/>
</dbReference>
<evidence type="ECO:0000313" key="10">
    <source>
        <dbReference type="EMBL" id="THF96973.1"/>
    </source>
</evidence>
<dbReference type="InterPro" id="IPR035979">
    <property type="entry name" value="RBD_domain_sf"/>
</dbReference>
<dbReference type="InterPro" id="IPR000504">
    <property type="entry name" value="RRM_dom"/>
</dbReference>
<dbReference type="PANTHER" id="PTHR32343">
    <property type="entry name" value="SERINE/ARGININE-RICH SPLICING FACTOR"/>
    <property type="match status" value="1"/>
</dbReference>
<evidence type="ECO:0000256" key="8">
    <source>
        <dbReference type="SAM" id="MobiDB-lite"/>
    </source>
</evidence>
<dbReference type="InterPro" id="IPR012677">
    <property type="entry name" value="Nucleotide-bd_a/b_plait_sf"/>
</dbReference>
<dbReference type="GO" id="GO:0003723">
    <property type="term" value="F:RNA binding"/>
    <property type="evidence" value="ECO:0007669"/>
    <property type="project" value="UniProtKB-UniRule"/>
</dbReference>
<evidence type="ECO:0000256" key="3">
    <source>
        <dbReference type="ARBA" id="ARBA00023125"/>
    </source>
</evidence>
<dbReference type="EMBL" id="SDRB02012688">
    <property type="protein sequence ID" value="THF96973.1"/>
    <property type="molecule type" value="Genomic_DNA"/>
</dbReference>
<reference evidence="10 11" key="1">
    <citation type="journal article" date="2018" name="Proc. Natl. Acad. Sci. U.S.A.">
        <title>Draft genome sequence of Camellia sinensis var. sinensis provides insights into the evolution of the tea genome and tea quality.</title>
        <authorList>
            <person name="Wei C."/>
            <person name="Yang H."/>
            <person name="Wang S."/>
            <person name="Zhao J."/>
            <person name="Liu C."/>
            <person name="Gao L."/>
            <person name="Xia E."/>
            <person name="Lu Y."/>
            <person name="Tai Y."/>
            <person name="She G."/>
            <person name="Sun J."/>
            <person name="Cao H."/>
            <person name="Tong W."/>
            <person name="Gao Q."/>
            <person name="Li Y."/>
            <person name="Deng W."/>
            <person name="Jiang X."/>
            <person name="Wang W."/>
            <person name="Chen Q."/>
            <person name="Zhang S."/>
            <person name="Li H."/>
            <person name="Wu J."/>
            <person name="Wang P."/>
            <person name="Li P."/>
            <person name="Shi C."/>
            <person name="Zheng F."/>
            <person name="Jian J."/>
            <person name="Huang B."/>
            <person name="Shan D."/>
            <person name="Shi M."/>
            <person name="Fang C."/>
            <person name="Yue Y."/>
            <person name="Li F."/>
            <person name="Li D."/>
            <person name="Wei S."/>
            <person name="Han B."/>
            <person name="Jiang C."/>
            <person name="Yin Y."/>
            <person name="Xia T."/>
            <person name="Zhang Z."/>
            <person name="Bennetzen J.L."/>
            <person name="Zhao S."/>
            <person name="Wan X."/>
        </authorList>
    </citation>
    <scope>NUCLEOTIDE SEQUENCE [LARGE SCALE GENOMIC DNA]</scope>
    <source>
        <strain evidence="11">cv. Shuchazao</strain>
        <tissue evidence="10">Leaf</tissue>
    </source>
</reference>
<dbReference type="GO" id="GO:0005667">
    <property type="term" value="C:transcription regulator complex"/>
    <property type="evidence" value="ECO:0007669"/>
    <property type="project" value="InterPro"/>
</dbReference>
<evidence type="ECO:0000259" key="9">
    <source>
        <dbReference type="PROSITE" id="PS50102"/>
    </source>
</evidence>
<comment type="similarity">
    <text evidence="1 7">Belongs to the E2F/DP family.</text>
</comment>
<feature type="compositionally biased region" description="Basic and acidic residues" evidence="8">
    <location>
        <begin position="386"/>
        <end position="406"/>
    </location>
</feature>
<dbReference type="FunFam" id="1.10.10.10:FF:000008">
    <property type="entry name" value="E2F transcription factor 1"/>
    <property type="match status" value="1"/>
</dbReference>
<dbReference type="SUPFAM" id="SSF46785">
    <property type="entry name" value="Winged helix' DNA-binding domain"/>
    <property type="match status" value="1"/>
</dbReference>
<evidence type="ECO:0000256" key="5">
    <source>
        <dbReference type="ARBA" id="ARBA00023306"/>
    </source>
</evidence>
<dbReference type="Pfam" id="PF02319">
    <property type="entry name" value="WHD_E2F_TDP"/>
    <property type="match status" value="1"/>
</dbReference>
<comment type="subcellular location">
    <subcellularLocation>
        <location evidence="7">Nucleus</location>
    </subcellularLocation>
</comment>
<dbReference type="SMART" id="SM01372">
    <property type="entry name" value="E2F_TDP"/>
    <property type="match status" value="1"/>
</dbReference>
<organism evidence="10 11">
    <name type="scientific">Camellia sinensis var. sinensis</name>
    <name type="common">China tea</name>
    <dbReference type="NCBI Taxonomy" id="542762"/>
    <lineage>
        <taxon>Eukaryota</taxon>
        <taxon>Viridiplantae</taxon>
        <taxon>Streptophyta</taxon>
        <taxon>Embryophyta</taxon>
        <taxon>Tracheophyta</taxon>
        <taxon>Spermatophyta</taxon>
        <taxon>Magnoliopsida</taxon>
        <taxon>eudicotyledons</taxon>
        <taxon>Gunneridae</taxon>
        <taxon>Pentapetalae</taxon>
        <taxon>asterids</taxon>
        <taxon>Ericales</taxon>
        <taxon>Theaceae</taxon>
        <taxon>Camellia</taxon>
    </lineage>
</organism>
<evidence type="ECO:0000256" key="2">
    <source>
        <dbReference type="ARBA" id="ARBA00023015"/>
    </source>
</evidence>
<dbReference type="GO" id="GO:0005634">
    <property type="term" value="C:nucleus"/>
    <property type="evidence" value="ECO:0007669"/>
    <property type="project" value="UniProtKB-SubCell"/>
</dbReference>
<evidence type="ECO:0000256" key="7">
    <source>
        <dbReference type="RuleBase" id="RU003796"/>
    </source>
</evidence>
<evidence type="ECO:0000313" key="11">
    <source>
        <dbReference type="Proteomes" id="UP000306102"/>
    </source>
</evidence>
<dbReference type="InterPro" id="IPR036390">
    <property type="entry name" value="WH_DNA-bd_sf"/>
</dbReference>
<dbReference type="FunFam" id="3.30.70.330:FF:000820">
    <property type="entry name" value="RNA recognition motif-containing protein"/>
    <property type="match status" value="1"/>
</dbReference>
<dbReference type="InterPro" id="IPR003316">
    <property type="entry name" value="E2F_WHTH_DNA-bd_dom"/>
</dbReference>
<sequence length="450" mass="48943">MLVSITTHLKSLSWDSILPELLTSWELFTHTDFKKNLKYIFEFAGSPSGNNLTPVGPCRYDSSLGLLTKKFINLIKHAENGILDLNKAADTLEVQKRRIYDITNVLEGIGLIEKKLKNRIQWKGLDVSRPGEIDENVATIQSLKVNTSINKNLQIMVDVRTVKVSNVSLGATDQDIKEFFSFSGEIEYVEMHSENERSQIAYVTFKDPQGAETAVLLSGSTIVDQSIAIALAPDYKLPPTASVTPISTENKSAGAAGSAVQKAEDVVSSMLAKGFILGKDAVNQAKAFDKKHQFTSTATAKVASLDQKIGLSEKIGVGTTIVNDKVKEMDEKFQVSEKTKSAFAAAEQKVSTAGSAIMKNRYILTGTSWVTGAFNRAVKAAGDVGQKTKEKVAEEEQGRNPAEEGHSQLNNPAEQGRNPADVGQKTKEKVAEEEQGRNPAEEGHAQLNNS</sequence>
<dbReference type="Gene3D" id="1.10.10.10">
    <property type="entry name" value="Winged helix-like DNA-binding domain superfamily/Winged helix DNA-binding domain"/>
    <property type="match status" value="1"/>
</dbReference>
<feature type="compositionally biased region" description="Basic and acidic residues" evidence="8">
    <location>
        <begin position="424"/>
        <end position="444"/>
    </location>
</feature>
<keyword evidence="6" id="KW-0694">RNA-binding</keyword>
<keyword evidence="5" id="KW-0131">Cell cycle</keyword>
<proteinExistence type="inferred from homology"/>
<feature type="region of interest" description="Disordered" evidence="8">
    <location>
        <begin position="381"/>
        <end position="450"/>
    </location>
</feature>
<keyword evidence="4 7" id="KW-0804">Transcription</keyword>
<accession>A0A4S4D561</accession>
<dbReference type="InterPro" id="IPR036388">
    <property type="entry name" value="WH-like_DNA-bd_sf"/>
</dbReference>
<dbReference type="GO" id="GO:0006355">
    <property type="term" value="P:regulation of DNA-templated transcription"/>
    <property type="evidence" value="ECO:0007669"/>
    <property type="project" value="InterPro"/>
</dbReference>
<keyword evidence="11" id="KW-1185">Reference proteome</keyword>
<comment type="caution">
    <text evidence="10">The sequence shown here is derived from an EMBL/GenBank/DDBJ whole genome shotgun (WGS) entry which is preliminary data.</text>
</comment>
<feature type="domain" description="RRM" evidence="9">
    <location>
        <begin position="160"/>
        <end position="234"/>
    </location>
</feature>
<evidence type="ECO:0000256" key="1">
    <source>
        <dbReference type="ARBA" id="ARBA00010940"/>
    </source>
</evidence>
<dbReference type="Proteomes" id="UP000306102">
    <property type="component" value="Unassembled WGS sequence"/>
</dbReference>
<dbReference type="Pfam" id="PF00076">
    <property type="entry name" value="RRM_1"/>
    <property type="match status" value="1"/>
</dbReference>